<dbReference type="PANTHER" id="PTHR35894:SF5">
    <property type="entry name" value="MU-LIKE PROPHAGE FLUMU DNA TRANSPOSITION PROTEIN B"/>
    <property type="match status" value="1"/>
</dbReference>
<evidence type="ECO:0000313" key="3">
    <source>
        <dbReference type="EMBL" id="SGY85205.1"/>
    </source>
</evidence>
<dbReference type="EMBL" id="FPLJ01000022">
    <property type="protein sequence ID" value="SGY85205.1"/>
    <property type="molecule type" value="Genomic_DNA"/>
</dbReference>
<evidence type="ECO:0000259" key="2">
    <source>
        <dbReference type="Pfam" id="PF13401"/>
    </source>
</evidence>
<dbReference type="SUPFAM" id="SSF47413">
    <property type="entry name" value="lambda repressor-like DNA-binding domains"/>
    <property type="match status" value="1"/>
</dbReference>
<dbReference type="PANTHER" id="PTHR35894">
    <property type="entry name" value="GENERAL SECRETION PATHWAY PROTEIN A-RELATED"/>
    <property type="match status" value="1"/>
</dbReference>
<accession>A0ABY1HBX2</accession>
<dbReference type="Gene3D" id="3.40.50.300">
    <property type="entry name" value="P-loop containing nucleotide triphosphate hydrolases"/>
    <property type="match status" value="1"/>
</dbReference>
<evidence type="ECO:0000313" key="4">
    <source>
        <dbReference type="Proteomes" id="UP000182660"/>
    </source>
</evidence>
<organism evidence="3 4">
    <name type="scientific">Moritella viscosa</name>
    <dbReference type="NCBI Taxonomy" id="80854"/>
    <lineage>
        <taxon>Bacteria</taxon>
        <taxon>Pseudomonadati</taxon>
        <taxon>Pseudomonadota</taxon>
        <taxon>Gammaproteobacteria</taxon>
        <taxon>Alteromonadales</taxon>
        <taxon>Moritellaceae</taxon>
        <taxon>Moritella</taxon>
    </lineage>
</organism>
<dbReference type="Pfam" id="PF09077">
    <property type="entry name" value="Phage-MuB_C"/>
    <property type="match status" value="1"/>
</dbReference>
<dbReference type="InterPro" id="IPR010982">
    <property type="entry name" value="Lambda_DNA-bd_dom_sf"/>
</dbReference>
<feature type="domain" description="B transposition protein C-terminal" evidence="1">
    <location>
        <begin position="240"/>
        <end position="317"/>
    </location>
</feature>
<protein>
    <submittedName>
        <fullName evidence="3">DNA transposition protein</fullName>
    </submittedName>
</protein>
<dbReference type="InterPro" id="IPR052026">
    <property type="entry name" value="ExeA_AAA_ATPase_DNA-bind"/>
</dbReference>
<dbReference type="Pfam" id="PF13401">
    <property type="entry name" value="AAA_22"/>
    <property type="match status" value="1"/>
</dbReference>
<dbReference type="InterPro" id="IPR036733">
    <property type="entry name" value="B_transposit_C_sf"/>
</dbReference>
<evidence type="ECO:0000259" key="1">
    <source>
        <dbReference type="Pfam" id="PF09077"/>
    </source>
</evidence>
<dbReference type="SUPFAM" id="SSF47681">
    <property type="entry name" value="C-terminal domain of B transposition protein"/>
    <property type="match status" value="1"/>
</dbReference>
<comment type="caution">
    <text evidence="3">The sequence shown here is derived from an EMBL/GenBank/DDBJ whole genome shotgun (WGS) entry which is preliminary data.</text>
</comment>
<name>A0ABY1HBX2_9GAMM</name>
<feature type="domain" description="ORC1/DEAH AAA+ ATPase" evidence="2">
    <location>
        <begin position="112"/>
        <end position="223"/>
    </location>
</feature>
<dbReference type="InterPro" id="IPR027417">
    <property type="entry name" value="P-loop_NTPase"/>
</dbReference>
<dbReference type="SUPFAM" id="SSF52540">
    <property type="entry name" value="P-loop containing nucleoside triphosphate hydrolases"/>
    <property type="match status" value="1"/>
</dbReference>
<dbReference type="InterPro" id="IPR049945">
    <property type="entry name" value="AAA_22"/>
</dbReference>
<gene>
    <name evidence="3" type="ORF">MT2528_0808</name>
</gene>
<reference evidence="3 4" key="1">
    <citation type="submission" date="2016-11" db="EMBL/GenBank/DDBJ databases">
        <authorList>
            <person name="Klemetsen T."/>
        </authorList>
    </citation>
    <scope>NUCLEOTIDE SEQUENCE [LARGE SCALE GENOMIC DNA]</scope>
    <source>
        <strain evidence="3">MT 2528</strain>
    </source>
</reference>
<dbReference type="Gene3D" id="1.10.260.40">
    <property type="entry name" value="lambda repressor-like DNA-binding domains"/>
    <property type="match status" value="1"/>
</dbReference>
<dbReference type="Gene3D" id="1.10.1180.10">
    <property type="entry name" value="B transposition protein, C-terminal domain"/>
    <property type="match status" value="1"/>
</dbReference>
<sequence>MDTSNLIAMPSAVKNTNDSKAIVEKVNQMIENKRISQASISKESGIPKTRLSQFLNGRYPGDNDKVSGELAAWLKSREQKAKALPTIPSFVETTTVRQIWSALQYAQMANCISIIYGNPGVSKTQAIKRYQKDNPNVWLITISPSRASVLECLYEMALELGINNAPRRKGPLSRLITKKLEDSQGLVIIDEADQLQHEALEEIRAIQERAEVGFALVGNHQVYSNLTGGKRDIDFARLFSRIAKKLVIHKVKKRDISDVADAWGLRGKDERVLIEQIASKPGGLRTLFQTLRLAAMVAKGQNQTINAQHIKYAFNDLDGVSQ</sequence>
<keyword evidence="4" id="KW-1185">Reference proteome</keyword>
<dbReference type="Proteomes" id="UP000182660">
    <property type="component" value="Unassembled WGS sequence"/>
</dbReference>
<dbReference type="GeneID" id="61294476"/>
<dbReference type="InterPro" id="IPR009084">
    <property type="entry name" value="B_transpositn_C"/>
</dbReference>
<dbReference type="RefSeq" id="WP_244534127.1">
    <property type="nucleotide sequence ID" value="NZ_CAWQZC010000101.1"/>
</dbReference>
<proteinExistence type="predicted"/>